<dbReference type="InterPro" id="IPR006311">
    <property type="entry name" value="TAT_signal"/>
</dbReference>
<sequence length="424" mass="46455">MGRNTRGGRPRRSFLKAAGAAGVAATAGCLDQLSEEQEFDVLHGWAEGDGQEAIQALVEGFEENYPDIDFGVEDVQGGARDNLETVVSRRLRDGDPPSTWQEWPGANLLQFGDNLGDIEGDVWDDDMKENYLEGPQEAARPDGTYVAVPLNIHRINNLFYNVSVVEEAGVDPESIDGPEALVDAFQTVEENTDATPFVNGTGELFTVFQLWETIFLAQAGADAYDDLINGEFDDVDAVRDSLALLAEYVEFFPDDHFSTSFTEANERVIDGDAAFIHQGDWAAGTYRNRDGFDYGDDWDHVPFPGTEGLYALNMDSFTYPADNPTPEDTKTFLSYVGSTDAQERFNPLKGSIPPRVDIDESQFPPFLQQQIGDFRDSDAQPPSIAHGAAVPPAIRGEVEDAIDAYLGNFDPDDHAPSLLSAFTA</sequence>
<reference evidence="3 4" key="1">
    <citation type="journal article" date="2012" name="Stand. Genomic Sci.">
        <title>Complete genome sequence of Halopiger xanaduensis type strain (SH-6(T)).</title>
        <authorList>
            <person name="Anderson I."/>
            <person name="Tindall B.J."/>
            <person name="Rohde M."/>
            <person name="Lucas S."/>
            <person name="Han J."/>
            <person name="Lapidus A."/>
            <person name="Cheng J.F."/>
            <person name="Goodwin L."/>
            <person name="Pitluck S."/>
            <person name="Peters L."/>
            <person name="Pati A."/>
            <person name="Mikhailova N."/>
            <person name="Pagani I."/>
            <person name="Teshima H."/>
            <person name="Han C."/>
            <person name="Tapia R."/>
            <person name="Land M."/>
            <person name="Woyke T."/>
            <person name="Klenk H.P."/>
            <person name="Kyrpides N."/>
            <person name="Ivanova N."/>
        </authorList>
    </citation>
    <scope>NUCLEOTIDE SEQUENCE [LARGE SCALE GENOMIC DNA]</scope>
    <source>
        <strain evidence="4">DSM 18323 / JCM 14033 / SH-6</strain>
    </source>
</reference>
<dbReference type="STRING" id="797210.Halxa_2101"/>
<evidence type="ECO:0000313" key="4">
    <source>
        <dbReference type="Proteomes" id="UP000006794"/>
    </source>
</evidence>
<evidence type="ECO:0000313" key="3">
    <source>
        <dbReference type="EMBL" id="AEH36726.1"/>
    </source>
</evidence>
<evidence type="ECO:0000256" key="2">
    <source>
        <dbReference type="ARBA" id="ARBA00022448"/>
    </source>
</evidence>
<keyword evidence="2" id="KW-0813">Transport</keyword>
<dbReference type="PROSITE" id="PS51257">
    <property type="entry name" value="PROKAR_LIPOPROTEIN"/>
    <property type="match status" value="1"/>
</dbReference>
<dbReference type="PANTHER" id="PTHR43649">
    <property type="entry name" value="ARABINOSE-BINDING PROTEIN-RELATED"/>
    <property type="match status" value="1"/>
</dbReference>
<dbReference type="InterPro" id="IPR019546">
    <property type="entry name" value="TAT_signal_bac_arc"/>
</dbReference>
<organism evidence="3 4">
    <name type="scientific">Halopiger xanaduensis (strain DSM 18323 / JCM 14033 / SH-6)</name>
    <dbReference type="NCBI Taxonomy" id="797210"/>
    <lineage>
        <taxon>Archaea</taxon>
        <taxon>Methanobacteriati</taxon>
        <taxon>Methanobacteriota</taxon>
        <taxon>Stenosarchaea group</taxon>
        <taxon>Halobacteria</taxon>
        <taxon>Halobacteriales</taxon>
        <taxon>Natrialbaceae</taxon>
        <taxon>Halopiger</taxon>
    </lineage>
</organism>
<dbReference type="RefSeq" id="WP_013879619.1">
    <property type="nucleotide sequence ID" value="NC_015666.1"/>
</dbReference>
<dbReference type="HOGENOM" id="CLU_031285_15_1_2"/>
<dbReference type="InterPro" id="IPR006059">
    <property type="entry name" value="SBP"/>
</dbReference>
<dbReference type="Gene3D" id="3.40.190.10">
    <property type="entry name" value="Periplasmic binding protein-like II"/>
    <property type="match status" value="2"/>
</dbReference>
<dbReference type="SUPFAM" id="SSF53850">
    <property type="entry name" value="Periplasmic binding protein-like II"/>
    <property type="match status" value="1"/>
</dbReference>
<dbReference type="Proteomes" id="UP000006794">
    <property type="component" value="Chromosome"/>
</dbReference>
<dbReference type="KEGG" id="hxa:Halxa_2101"/>
<name>F8D7Z0_HALXS</name>
<dbReference type="EMBL" id="CP002839">
    <property type="protein sequence ID" value="AEH36726.1"/>
    <property type="molecule type" value="Genomic_DNA"/>
</dbReference>
<dbReference type="PROSITE" id="PS51318">
    <property type="entry name" value="TAT"/>
    <property type="match status" value="1"/>
</dbReference>
<comment type="similarity">
    <text evidence="1">Belongs to the bacterial solute-binding protein 1 family.</text>
</comment>
<dbReference type="GeneID" id="10797063"/>
<keyword evidence="4" id="KW-1185">Reference proteome</keyword>
<dbReference type="NCBIfam" id="TIGR01409">
    <property type="entry name" value="TAT_signal_seq"/>
    <property type="match status" value="1"/>
</dbReference>
<proteinExistence type="inferred from homology"/>
<dbReference type="OrthoDB" id="18176at2157"/>
<dbReference type="Pfam" id="PF13416">
    <property type="entry name" value="SBP_bac_8"/>
    <property type="match status" value="1"/>
</dbReference>
<evidence type="ECO:0000256" key="1">
    <source>
        <dbReference type="ARBA" id="ARBA00008520"/>
    </source>
</evidence>
<dbReference type="AlphaFoldDB" id="F8D7Z0"/>
<dbReference type="eggNOG" id="arCOG00150">
    <property type="taxonomic scope" value="Archaea"/>
</dbReference>
<protein>
    <submittedName>
        <fullName evidence="3">Extracellular solute-binding protein family 1</fullName>
    </submittedName>
</protein>
<dbReference type="InterPro" id="IPR050490">
    <property type="entry name" value="Bact_solute-bd_prot1"/>
</dbReference>
<gene>
    <name evidence="3" type="ordered locus">Halxa_2101</name>
</gene>
<accession>F8D7Z0</accession>
<dbReference type="PANTHER" id="PTHR43649:SF29">
    <property type="entry name" value="OSMOPROTECTIVE COMPOUNDS-BINDING PROTEIN GGTB"/>
    <property type="match status" value="1"/>
</dbReference>